<evidence type="ECO:0000313" key="10">
    <source>
        <dbReference type="Proteomes" id="UP001056012"/>
    </source>
</evidence>
<feature type="transmembrane region" description="Helical" evidence="7">
    <location>
        <begin position="442"/>
        <end position="463"/>
    </location>
</feature>
<organism evidence="9 10">
    <name type="scientific">Curvularia clavata</name>
    <dbReference type="NCBI Taxonomy" id="95742"/>
    <lineage>
        <taxon>Eukaryota</taxon>
        <taxon>Fungi</taxon>
        <taxon>Dikarya</taxon>
        <taxon>Ascomycota</taxon>
        <taxon>Pezizomycotina</taxon>
        <taxon>Dothideomycetes</taxon>
        <taxon>Pleosporomycetidae</taxon>
        <taxon>Pleosporales</taxon>
        <taxon>Pleosporineae</taxon>
        <taxon>Pleosporaceae</taxon>
        <taxon>Curvularia</taxon>
    </lineage>
</organism>
<evidence type="ECO:0000256" key="1">
    <source>
        <dbReference type="ARBA" id="ARBA00004370"/>
    </source>
</evidence>
<feature type="region of interest" description="Disordered" evidence="6">
    <location>
        <begin position="1"/>
        <end position="35"/>
    </location>
</feature>
<feature type="region of interest" description="Disordered" evidence="6">
    <location>
        <begin position="688"/>
        <end position="898"/>
    </location>
</feature>
<feature type="transmembrane region" description="Helical" evidence="7">
    <location>
        <begin position="205"/>
        <end position="224"/>
    </location>
</feature>
<keyword evidence="4 7" id="KW-1133">Transmembrane helix</keyword>
<dbReference type="PANTHER" id="PTHR31323:SF14">
    <property type="entry name" value="MECHANOSENSITIVE ION CHANNEL PROTEIN MSY2"/>
    <property type="match status" value="1"/>
</dbReference>
<feature type="compositionally biased region" description="Polar residues" evidence="6">
    <location>
        <begin position="808"/>
        <end position="861"/>
    </location>
</feature>
<dbReference type="GO" id="GO:0005509">
    <property type="term" value="F:calcium ion binding"/>
    <property type="evidence" value="ECO:0007669"/>
    <property type="project" value="InterPro"/>
</dbReference>
<feature type="transmembrane region" description="Helical" evidence="7">
    <location>
        <begin position="120"/>
        <end position="147"/>
    </location>
</feature>
<dbReference type="SUPFAM" id="SSF50182">
    <property type="entry name" value="Sm-like ribonucleoproteins"/>
    <property type="match status" value="1"/>
</dbReference>
<dbReference type="VEuPathDB" id="FungiDB:yc1106_01201"/>
<evidence type="ECO:0000256" key="5">
    <source>
        <dbReference type="ARBA" id="ARBA00023136"/>
    </source>
</evidence>
<name>A0A9Q9DNW8_CURCL</name>
<dbReference type="InterPro" id="IPR018247">
    <property type="entry name" value="EF_Hand_1_Ca_BS"/>
</dbReference>
<dbReference type="Pfam" id="PF25886">
    <property type="entry name" value="Msy1"/>
    <property type="match status" value="1"/>
</dbReference>
<feature type="transmembrane region" description="Helical" evidence="7">
    <location>
        <begin position="475"/>
        <end position="497"/>
    </location>
</feature>
<feature type="domain" description="EF-hand" evidence="8">
    <location>
        <begin position="386"/>
        <end position="421"/>
    </location>
</feature>
<feature type="compositionally biased region" description="Basic and acidic residues" evidence="6">
    <location>
        <begin position="688"/>
        <end position="702"/>
    </location>
</feature>
<feature type="transmembrane region" description="Helical" evidence="7">
    <location>
        <begin position="83"/>
        <end position="100"/>
    </location>
</feature>
<dbReference type="Gene3D" id="2.30.30.60">
    <property type="match status" value="1"/>
</dbReference>
<dbReference type="EMBL" id="CP089274">
    <property type="protein sequence ID" value="USP73927.1"/>
    <property type="molecule type" value="Genomic_DNA"/>
</dbReference>
<dbReference type="GO" id="GO:0006874">
    <property type="term" value="P:intracellular calcium ion homeostasis"/>
    <property type="evidence" value="ECO:0007669"/>
    <property type="project" value="TreeGrafter"/>
</dbReference>
<proteinExistence type="predicted"/>
<evidence type="ECO:0000313" key="9">
    <source>
        <dbReference type="EMBL" id="USP73927.1"/>
    </source>
</evidence>
<dbReference type="InterPro" id="IPR011992">
    <property type="entry name" value="EF-hand-dom_pair"/>
</dbReference>
<dbReference type="Proteomes" id="UP001056012">
    <property type="component" value="Chromosome 1"/>
</dbReference>
<dbReference type="PROSITE" id="PS50222">
    <property type="entry name" value="EF_HAND_2"/>
    <property type="match status" value="1"/>
</dbReference>
<keyword evidence="3" id="KW-0106">Calcium</keyword>
<keyword evidence="2 7" id="KW-0812">Transmembrane</keyword>
<dbReference type="Gene3D" id="1.10.238.10">
    <property type="entry name" value="EF-hand"/>
    <property type="match status" value="1"/>
</dbReference>
<feature type="compositionally biased region" description="Basic and acidic residues" evidence="6">
    <location>
        <begin position="753"/>
        <end position="763"/>
    </location>
</feature>
<feature type="transmembrane region" description="Helical" evidence="7">
    <location>
        <begin position="168"/>
        <end position="185"/>
    </location>
</feature>
<dbReference type="InterPro" id="IPR006685">
    <property type="entry name" value="MscS_channel_2nd"/>
</dbReference>
<evidence type="ECO:0000256" key="4">
    <source>
        <dbReference type="ARBA" id="ARBA00022989"/>
    </source>
</evidence>
<reference evidence="9" key="1">
    <citation type="submission" date="2021-12" db="EMBL/GenBank/DDBJ databases">
        <title>Curvularia clavata genome.</title>
        <authorList>
            <person name="Cao Y."/>
        </authorList>
    </citation>
    <scope>NUCLEOTIDE SEQUENCE</scope>
    <source>
        <strain evidence="9">Yc1106</strain>
    </source>
</reference>
<dbReference type="InterPro" id="IPR023408">
    <property type="entry name" value="MscS_beta-dom_sf"/>
</dbReference>
<evidence type="ECO:0000256" key="3">
    <source>
        <dbReference type="ARBA" id="ARBA00022837"/>
    </source>
</evidence>
<dbReference type="InterPro" id="IPR002048">
    <property type="entry name" value="EF_hand_dom"/>
</dbReference>
<dbReference type="PANTHER" id="PTHR31323">
    <property type="entry name" value="MECHANOSENSITIVE ION CHANNEL PROTEIN MSY2"/>
    <property type="match status" value="1"/>
</dbReference>
<gene>
    <name evidence="9" type="ORF">yc1106_01201</name>
</gene>
<dbReference type="InterPro" id="IPR058650">
    <property type="entry name" value="Msy1/2-like"/>
</dbReference>
<dbReference type="Pfam" id="PF00924">
    <property type="entry name" value="MS_channel_2nd"/>
    <property type="match status" value="1"/>
</dbReference>
<feature type="compositionally biased region" description="Polar residues" evidence="6">
    <location>
        <begin position="14"/>
        <end position="25"/>
    </location>
</feature>
<dbReference type="SUPFAM" id="SSF47473">
    <property type="entry name" value="EF-hand"/>
    <property type="match status" value="1"/>
</dbReference>
<evidence type="ECO:0000256" key="7">
    <source>
        <dbReference type="SAM" id="Phobius"/>
    </source>
</evidence>
<dbReference type="AlphaFoldDB" id="A0A9Q9DNW8"/>
<protein>
    <recommendedName>
        <fullName evidence="8">EF-hand domain-containing protein</fullName>
    </recommendedName>
</protein>
<comment type="subcellular location">
    <subcellularLocation>
        <location evidence="1">Membrane</location>
    </subcellularLocation>
</comment>
<dbReference type="OrthoDB" id="544685at2759"/>
<keyword evidence="5 7" id="KW-0472">Membrane</keyword>
<dbReference type="GO" id="GO:0005262">
    <property type="term" value="F:calcium channel activity"/>
    <property type="evidence" value="ECO:0007669"/>
    <property type="project" value="TreeGrafter"/>
</dbReference>
<accession>A0A9Q9DNW8</accession>
<sequence>MENRTTDIPLETVVSHTPSQSPSQNEKGDKSHMFTRGRRKLAAIDERTGAPMPPSRDQEEKTALNRMGRIYTKILNWSIVTRYMVYVAPVALLLAIPIILSQTGTITGSIGGTNQKKFWIWIEIIWLSFWVMKIVAHFIPNVFAFLVGVVSPGVKKYVKLLRAVEKSLSFVLWMIVNQATFPALVRPLPDRTGDKAPGWIDTMQSILLALLVCTIILLAERVFIQLISISYHRKQFDDKIKESKRNIYLLGVLYDTSRSLFPAYCNEFAEEDYIIQDTILDLGFGSKKGTFKHGRSGSRTPLRLIQEVGRDAGRIGDKITSVFGTIASEITGKKVFDTNSAHSIVITALERNRSAEALAKRIWMSLVVEGKNELYLEDLIEVMGSGRQEEAEECFYSIDRDGNGDISLEEMILTVTEFARQRKSINSSMHDVDQAIHALDGLIMTIALIICIFVIVAFLAPAFRTTLATSATALLSLSFVFAATAQEVLGSCIFLFVKHPYDIGDRVDITATELTVEHIQLLYTVFKRVSNGKTVQIPNIVLNGLWVENITRSKAMREQVPVYCDFGTSFEDINLLKTEMLKFVRDPANSREFHPDIDIEVVSIAEMNKLELLVEIRHKSNWSNEALRAARRSKFMCALVVALRKVPINGPGGGDATLGSQDKPTWSVAVPPEEAVAAYQKYQDNADAKRLQPLKESKKEDTGSSTGIDYLGVSGENHAISSINNRRPGLDPIRDDTWQARGDDASTIGRPSMDQRPDLDEVRGLLQKVSSSGKRKGGATLSPYGSRPSVDTPRQNPPPPLPLQVVPSTSQSSFAPPPSALSTRPPRSTAPGSPSSISTGQVEEYSYQTMAPPTRTQNRNPGVQVEEDEGERRWEITSNNPYKSQGSPQPGSQPPKRE</sequence>
<evidence type="ECO:0000259" key="8">
    <source>
        <dbReference type="PROSITE" id="PS50222"/>
    </source>
</evidence>
<dbReference type="PROSITE" id="PS00018">
    <property type="entry name" value="EF_HAND_1"/>
    <property type="match status" value="1"/>
</dbReference>
<evidence type="ECO:0000256" key="2">
    <source>
        <dbReference type="ARBA" id="ARBA00022692"/>
    </source>
</evidence>
<dbReference type="GO" id="GO:0016020">
    <property type="term" value="C:membrane"/>
    <property type="evidence" value="ECO:0007669"/>
    <property type="project" value="UniProtKB-SubCell"/>
</dbReference>
<evidence type="ECO:0000256" key="6">
    <source>
        <dbReference type="SAM" id="MobiDB-lite"/>
    </source>
</evidence>
<dbReference type="InterPro" id="IPR010920">
    <property type="entry name" value="LSM_dom_sf"/>
</dbReference>
<keyword evidence="10" id="KW-1185">Reference proteome</keyword>
<feature type="compositionally biased region" description="Basic and acidic residues" evidence="6">
    <location>
        <begin position="728"/>
        <end position="744"/>
    </location>
</feature>